<accession>A0A378Q8Z3</accession>
<evidence type="ECO:0000256" key="2">
    <source>
        <dbReference type="SAM" id="Phobius"/>
    </source>
</evidence>
<organism evidence="3 4">
    <name type="scientific">Faucicola osloensis</name>
    <name type="common">Moraxella osloensis</name>
    <dbReference type="NCBI Taxonomy" id="34062"/>
    <lineage>
        <taxon>Bacteria</taxon>
        <taxon>Pseudomonadati</taxon>
        <taxon>Pseudomonadota</taxon>
        <taxon>Gammaproteobacteria</taxon>
        <taxon>Moraxellales</taxon>
        <taxon>Moraxellaceae</taxon>
        <taxon>Faucicola</taxon>
    </lineage>
</organism>
<protein>
    <submittedName>
        <fullName evidence="3">Uncharacterized protein</fullName>
    </submittedName>
</protein>
<feature type="coiled-coil region" evidence="1">
    <location>
        <begin position="27"/>
        <end position="54"/>
    </location>
</feature>
<keyword evidence="1" id="KW-0175">Coiled coil</keyword>
<evidence type="ECO:0000313" key="3">
    <source>
        <dbReference type="EMBL" id="STY97209.1"/>
    </source>
</evidence>
<keyword evidence="2" id="KW-0812">Transmembrane</keyword>
<gene>
    <name evidence="3" type="ORF">NCTC10465_00989</name>
</gene>
<dbReference type="KEGG" id="mos:AXE82_02410"/>
<name>A0A378Q8Z3_FAUOS</name>
<dbReference type="Proteomes" id="UP000255230">
    <property type="component" value="Unassembled WGS sequence"/>
</dbReference>
<dbReference type="GeneID" id="35778572"/>
<feature type="transmembrane region" description="Helical" evidence="2">
    <location>
        <begin position="100"/>
        <end position="118"/>
    </location>
</feature>
<dbReference type="AlphaFoldDB" id="A0A378Q8Z3"/>
<keyword evidence="2" id="KW-1133">Transmembrane helix</keyword>
<dbReference type="RefSeq" id="WP_062331003.1">
    <property type="nucleotide sequence ID" value="NZ_CBCRZU010000011.1"/>
</dbReference>
<evidence type="ECO:0000256" key="1">
    <source>
        <dbReference type="SAM" id="Coils"/>
    </source>
</evidence>
<reference evidence="3 4" key="1">
    <citation type="submission" date="2018-06" db="EMBL/GenBank/DDBJ databases">
        <authorList>
            <consortium name="Pathogen Informatics"/>
            <person name="Doyle S."/>
        </authorList>
    </citation>
    <scope>NUCLEOTIDE SEQUENCE [LARGE SCALE GENOMIC DNA]</scope>
    <source>
        <strain evidence="3 4">NCTC10465</strain>
    </source>
</reference>
<dbReference type="EMBL" id="UGPY01000001">
    <property type="protein sequence ID" value="STY97209.1"/>
    <property type="molecule type" value="Genomic_DNA"/>
</dbReference>
<keyword evidence="4" id="KW-1185">Reference proteome</keyword>
<evidence type="ECO:0000313" key="4">
    <source>
        <dbReference type="Proteomes" id="UP000255230"/>
    </source>
</evidence>
<sequence length="119" mass="13372">MAQSTLPSHIKQLVDKKNYVIAIKTHAQEQGISLDEAKQQIDAYENQALAANSQTPPTAHPAASVETKEQGFSTLTQGLDNHLKQENITLPLLPRWVKRVSVIILVILIIGWLFYRLFK</sequence>
<proteinExistence type="predicted"/>
<keyword evidence="2" id="KW-0472">Membrane</keyword>